<reference evidence="11 12" key="1">
    <citation type="submission" date="2024-04" db="EMBL/GenBank/DDBJ databases">
        <authorList>
            <consortium name="Genoscope - CEA"/>
            <person name="William W."/>
        </authorList>
    </citation>
    <scope>NUCLEOTIDE SEQUENCE [LARGE SCALE GENOMIC DNA]</scope>
</reference>
<evidence type="ECO:0000256" key="4">
    <source>
        <dbReference type="ARBA" id="ARBA00023117"/>
    </source>
</evidence>
<feature type="region of interest" description="Disordered" evidence="7">
    <location>
        <begin position="596"/>
        <end position="656"/>
    </location>
</feature>
<accession>A0AAV2HEY0</accession>
<gene>
    <name evidence="11" type="ORF">GSLYS_00006554001</name>
</gene>
<dbReference type="InterPro" id="IPR011011">
    <property type="entry name" value="Znf_FYVE_PHD"/>
</dbReference>
<keyword evidence="2 6" id="KW-0863">Zinc-finger</keyword>
<feature type="region of interest" description="Disordered" evidence="7">
    <location>
        <begin position="96"/>
        <end position="146"/>
    </location>
</feature>
<evidence type="ECO:0000256" key="2">
    <source>
        <dbReference type="ARBA" id="ARBA00022771"/>
    </source>
</evidence>
<dbReference type="SMART" id="SM00293">
    <property type="entry name" value="PWWP"/>
    <property type="match status" value="1"/>
</dbReference>
<dbReference type="Gene3D" id="3.30.40.10">
    <property type="entry name" value="Zinc/RING finger domain, C3HC4 (zinc finger)"/>
    <property type="match status" value="1"/>
</dbReference>
<dbReference type="InterPro" id="IPR000313">
    <property type="entry name" value="PWWP_dom"/>
</dbReference>
<dbReference type="SUPFAM" id="SSF57903">
    <property type="entry name" value="FYVE/PHD zinc finger"/>
    <property type="match status" value="1"/>
</dbReference>
<dbReference type="PROSITE" id="PS50016">
    <property type="entry name" value="ZF_PHD_2"/>
    <property type="match status" value="1"/>
</dbReference>
<dbReference type="PROSITE" id="PS50014">
    <property type="entry name" value="BROMODOMAIN_2"/>
    <property type="match status" value="1"/>
</dbReference>
<dbReference type="InterPro" id="IPR001965">
    <property type="entry name" value="Znf_PHD"/>
</dbReference>
<feature type="domain" description="PWWP" evidence="10">
    <location>
        <begin position="346"/>
        <end position="396"/>
    </location>
</feature>
<evidence type="ECO:0000256" key="6">
    <source>
        <dbReference type="PROSITE-ProRule" id="PRU00146"/>
    </source>
</evidence>
<evidence type="ECO:0000259" key="8">
    <source>
        <dbReference type="PROSITE" id="PS50014"/>
    </source>
</evidence>
<keyword evidence="1" id="KW-0479">Metal-binding</keyword>
<dbReference type="PANTHER" id="PTHR46453:SF5">
    <property type="entry name" value="PROTEIN KINASE C-BINDING PROTEIN 1 ISOFORM X1"/>
    <property type="match status" value="1"/>
</dbReference>
<evidence type="ECO:0000259" key="9">
    <source>
        <dbReference type="PROSITE" id="PS50016"/>
    </source>
</evidence>
<dbReference type="Pfam" id="PF00855">
    <property type="entry name" value="PWWP"/>
    <property type="match status" value="1"/>
</dbReference>
<dbReference type="Pfam" id="PF00628">
    <property type="entry name" value="PHD"/>
    <property type="match status" value="1"/>
</dbReference>
<dbReference type="Proteomes" id="UP001497497">
    <property type="component" value="Unassembled WGS sequence"/>
</dbReference>
<dbReference type="Gene3D" id="2.30.30.140">
    <property type="match status" value="1"/>
</dbReference>
<dbReference type="InterPro" id="IPR001487">
    <property type="entry name" value="Bromodomain"/>
</dbReference>
<dbReference type="InterPro" id="IPR019787">
    <property type="entry name" value="Znf_PHD-finger"/>
</dbReference>
<comment type="caution">
    <text evidence="11">The sequence shown here is derived from an EMBL/GenBank/DDBJ whole genome shotgun (WGS) entry which is preliminary data.</text>
</comment>
<dbReference type="SMART" id="SM00297">
    <property type="entry name" value="BROMO"/>
    <property type="match status" value="1"/>
</dbReference>
<feature type="domain" description="Bromo" evidence="8">
    <location>
        <begin position="239"/>
        <end position="301"/>
    </location>
</feature>
<evidence type="ECO:0000313" key="11">
    <source>
        <dbReference type="EMBL" id="CAL1532484.1"/>
    </source>
</evidence>
<keyword evidence="12" id="KW-1185">Reference proteome</keyword>
<dbReference type="AlphaFoldDB" id="A0AAV2HEY0"/>
<protein>
    <recommendedName>
        <fullName evidence="13">Protein kinase C-binding protein 1</fullName>
    </recommendedName>
</protein>
<evidence type="ECO:0008006" key="13">
    <source>
        <dbReference type="Google" id="ProtNLM"/>
    </source>
</evidence>
<feature type="compositionally biased region" description="Basic and acidic residues" evidence="7">
    <location>
        <begin position="1"/>
        <end position="13"/>
    </location>
</feature>
<dbReference type="GO" id="GO:0005634">
    <property type="term" value="C:nucleus"/>
    <property type="evidence" value="ECO:0007669"/>
    <property type="project" value="TreeGrafter"/>
</dbReference>
<feature type="non-terminal residue" evidence="11">
    <location>
        <position position="656"/>
    </location>
</feature>
<keyword evidence="3" id="KW-0862">Zinc</keyword>
<dbReference type="GO" id="GO:0003714">
    <property type="term" value="F:transcription corepressor activity"/>
    <property type="evidence" value="ECO:0007669"/>
    <property type="project" value="TreeGrafter"/>
</dbReference>
<dbReference type="CDD" id="cd20160">
    <property type="entry name" value="PWWP_PRKCBP1"/>
    <property type="match status" value="1"/>
</dbReference>
<dbReference type="Pfam" id="PF00439">
    <property type="entry name" value="Bromodomain"/>
    <property type="match status" value="1"/>
</dbReference>
<dbReference type="GO" id="GO:0005737">
    <property type="term" value="C:cytoplasm"/>
    <property type="evidence" value="ECO:0007669"/>
    <property type="project" value="TreeGrafter"/>
</dbReference>
<keyword evidence="4 5" id="KW-0103">Bromodomain</keyword>
<dbReference type="InterPro" id="IPR036427">
    <property type="entry name" value="Bromodomain-like_sf"/>
</dbReference>
<dbReference type="SUPFAM" id="SSF47370">
    <property type="entry name" value="Bromodomain"/>
    <property type="match status" value="1"/>
</dbReference>
<proteinExistence type="predicted"/>
<dbReference type="InterPro" id="IPR044075">
    <property type="entry name" value="PRKCBP1_PHD"/>
</dbReference>
<dbReference type="SUPFAM" id="SSF63748">
    <property type="entry name" value="Tudor/PWWP/MBT"/>
    <property type="match status" value="1"/>
</dbReference>
<evidence type="ECO:0000256" key="7">
    <source>
        <dbReference type="SAM" id="MobiDB-lite"/>
    </source>
</evidence>
<feature type="domain" description="PHD-type" evidence="9">
    <location>
        <begin position="154"/>
        <end position="199"/>
    </location>
</feature>
<sequence>MNNSEMQRRSEKIGKRKSVGGDLKTESNEGDAQKKVKESGDSHSQENVSVKTKPAATPPGKGIRTRLSTGTLIMTGTSTVSTASQESMLTAITANLSSDNPVKGRKSISKDSTPTSAKKRKIAEEKSNDEQSDIPPKRRKIGRNDGTGEDNKNDYFCWACHKEGQVICCELCPRVFHTKCLSLENKVSKDWVCPECEKIMKAECTDTRSKAMAMITLDKLCTLLKYALERMRTVGASTFEHPVDPLHFPNYTDYVFFPMSLGILEKNIRRKLYGCTEAFLADAKWIFHNSAVYNGSKFANKITSAARSLMKVCKHEMSEIEVCPDCYYHSCVQNNSDWFCEPCRVPHGLVWAKLKGYPFWPAKALREVNGQVDVRFFGAHDRSWVPVASCFMLSRNGPVVVKKGRGGMDLAMKEVALHVKKLKEKFGSFEYAPPKTPFSIDNVYKKTKNVSVTSSEQNKDKGRSEMKSKVAVRVKMNEVQSAASKTAMALKTKYNTITLKKGNQQHGTVVLKSTAAPGPQQRQIIYLKPMPKGVFLLSQQQIDPGPTQSTSALKPNLPVLKVVQTFPENRPLPVTLRQCTPGAPTVNKLLEKETSLSLRQSTPDTPEVNKLPEKETSLTLRQSAPDTPEVNKLPEKETSLTLRQSAPDTPEVNKLP</sequence>
<dbReference type="PANTHER" id="PTHR46453">
    <property type="entry name" value="PROTEIN KINASE C-BINDING PROTEIN 1"/>
    <property type="match status" value="1"/>
</dbReference>
<dbReference type="PROSITE" id="PS01359">
    <property type="entry name" value="ZF_PHD_1"/>
    <property type="match status" value="1"/>
</dbReference>
<evidence type="ECO:0000256" key="3">
    <source>
        <dbReference type="ARBA" id="ARBA00022833"/>
    </source>
</evidence>
<name>A0AAV2HEY0_LYMST</name>
<dbReference type="PROSITE" id="PS50812">
    <property type="entry name" value="PWWP"/>
    <property type="match status" value="1"/>
</dbReference>
<dbReference type="Gene3D" id="1.20.920.10">
    <property type="entry name" value="Bromodomain-like"/>
    <property type="match status" value="1"/>
</dbReference>
<dbReference type="InterPro" id="IPR013083">
    <property type="entry name" value="Znf_RING/FYVE/PHD"/>
</dbReference>
<evidence type="ECO:0000313" key="12">
    <source>
        <dbReference type="Proteomes" id="UP001497497"/>
    </source>
</evidence>
<dbReference type="InterPro" id="IPR019786">
    <property type="entry name" value="Zinc_finger_PHD-type_CS"/>
</dbReference>
<dbReference type="SMART" id="SM00249">
    <property type="entry name" value="PHD"/>
    <property type="match status" value="1"/>
</dbReference>
<dbReference type="GO" id="GO:0008270">
    <property type="term" value="F:zinc ion binding"/>
    <property type="evidence" value="ECO:0007669"/>
    <property type="project" value="UniProtKB-KW"/>
</dbReference>
<evidence type="ECO:0000259" key="10">
    <source>
        <dbReference type="PROSITE" id="PS50812"/>
    </source>
</evidence>
<dbReference type="EMBL" id="CAXITT010000117">
    <property type="protein sequence ID" value="CAL1532484.1"/>
    <property type="molecule type" value="Genomic_DNA"/>
</dbReference>
<evidence type="ECO:0000256" key="5">
    <source>
        <dbReference type="PROSITE-ProRule" id="PRU00035"/>
    </source>
</evidence>
<feature type="region of interest" description="Disordered" evidence="7">
    <location>
        <begin position="1"/>
        <end position="70"/>
    </location>
</feature>
<dbReference type="CDD" id="cd15538">
    <property type="entry name" value="PHD_PRKCBP1"/>
    <property type="match status" value="1"/>
</dbReference>
<evidence type="ECO:0000256" key="1">
    <source>
        <dbReference type="ARBA" id="ARBA00022723"/>
    </source>
</evidence>
<organism evidence="11 12">
    <name type="scientific">Lymnaea stagnalis</name>
    <name type="common">Great pond snail</name>
    <name type="synonym">Helix stagnalis</name>
    <dbReference type="NCBI Taxonomy" id="6523"/>
    <lineage>
        <taxon>Eukaryota</taxon>
        <taxon>Metazoa</taxon>
        <taxon>Spiralia</taxon>
        <taxon>Lophotrochozoa</taxon>
        <taxon>Mollusca</taxon>
        <taxon>Gastropoda</taxon>
        <taxon>Heterobranchia</taxon>
        <taxon>Euthyneura</taxon>
        <taxon>Panpulmonata</taxon>
        <taxon>Hygrophila</taxon>
        <taxon>Lymnaeoidea</taxon>
        <taxon>Lymnaeidae</taxon>
        <taxon>Lymnaea</taxon>
    </lineage>
</organism>
<feature type="compositionally biased region" description="Basic and acidic residues" evidence="7">
    <location>
        <begin position="23"/>
        <end position="44"/>
    </location>
</feature>